<dbReference type="Pfam" id="PF26639">
    <property type="entry name" value="Het-6_barrel"/>
    <property type="match status" value="1"/>
</dbReference>
<dbReference type="OrthoDB" id="435275at2759"/>
<feature type="compositionally biased region" description="Basic and acidic residues" evidence="2">
    <location>
        <begin position="1241"/>
        <end position="1259"/>
    </location>
</feature>
<evidence type="ECO:0000259" key="4">
    <source>
        <dbReference type="Pfam" id="PF10513"/>
    </source>
</evidence>
<proteinExistence type="predicted"/>
<dbReference type="InterPro" id="IPR019542">
    <property type="entry name" value="Enhancer_polycomb-like_N"/>
</dbReference>
<protein>
    <recommendedName>
        <fullName evidence="7">Heterokaryon incompatibility domain-containing protein</fullName>
    </recommendedName>
</protein>
<feature type="domain" description="Heterokaryon incompatibility" evidence="3">
    <location>
        <begin position="57"/>
        <end position="210"/>
    </location>
</feature>
<dbReference type="PANTHER" id="PTHR24148">
    <property type="entry name" value="ANKYRIN REPEAT DOMAIN-CONTAINING PROTEIN 39 HOMOLOG-RELATED"/>
    <property type="match status" value="1"/>
</dbReference>
<keyword evidence="1" id="KW-0175">Coiled coil</keyword>
<evidence type="ECO:0000313" key="6">
    <source>
        <dbReference type="Proteomes" id="UP000237631"/>
    </source>
</evidence>
<dbReference type="EMBL" id="PNEN01000552">
    <property type="protein sequence ID" value="PPJ54904.1"/>
    <property type="molecule type" value="Genomic_DNA"/>
</dbReference>
<dbReference type="STRING" id="357750.A0A2S6C596"/>
<feature type="coiled-coil region" evidence="1">
    <location>
        <begin position="1061"/>
        <end position="1106"/>
    </location>
</feature>
<accession>A0A2S6C596</accession>
<comment type="caution">
    <text evidence="5">The sequence shown here is derived from an EMBL/GenBank/DDBJ whole genome shotgun (WGS) entry which is preliminary data.</text>
</comment>
<keyword evidence="6" id="KW-1185">Reference proteome</keyword>
<name>A0A2S6C596_9PEZI</name>
<dbReference type="PANTHER" id="PTHR24148:SF73">
    <property type="entry name" value="HET DOMAIN PROTEIN (AFU_ORTHOLOGUE AFUA_8G01020)"/>
    <property type="match status" value="1"/>
</dbReference>
<evidence type="ECO:0000256" key="1">
    <source>
        <dbReference type="SAM" id="Coils"/>
    </source>
</evidence>
<dbReference type="Proteomes" id="UP000237631">
    <property type="component" value="Unassembled WGS sequence"/>
</dbReference>
<dbReference type="InterPro" id="IPR052895">
    <property type="entry name" value="HetReg/Transcr_Mod"/>
</dbReference>
<feature type="region of interest" description="Disordered" evidence="2">
    <location>
        <begin position="1125"/>
        <end position="1148"/>
    </location>
</feature>
<dbReference type="InterPro" id="IPR010730">
    <property type="entry name" value="HET"/>
</dbReference>
<evidence type="ECO:0000259" key="3">
    <source>
        <dbReference type="Pfam" id="PF06985"/>
    </source>
</evidence>
<feature type="region of interest" description="Disordered" evidence="2">
    <location>
        <begin position="1184"/>
        <end position="1260"/>
    </location>
</feature>
<reference evidence="6" key="1">
    <citation type="journal article" date="2017" name="bioRxiv">
        <title>Conservation of a gene cluster reveals novel cercosporin biosynthetic mechanisms and extends production to the genus Colletotrichum.</title>
        <authorList>
            <person name="de Jonge R."/>
            <person name="Ebert M.K."/>
            <person name="Huitt-Roehl C.R."/>
            <person name="Pal P."/>
            <person name="Suttle J.C."/>
            <person name="Spanner R.E."/>
            <person name="Neubauer J.D."/>
            <person name="Jurick W.M.II."/>
            <person name="Stott K.A."/>
            <person name="Secor G.A."/>
            <person name="Thomma B.P.H.J."/>
            <person name="Van de Peer Y."/>
            <person name="Townsend C.A."/>
            <person name="Bolton M.D."/>
        </authorList>
    </citation>
    <scope>NUCLEOTIDE SEQUENCE [LARGE SCALE GENOMIC DNA]</scope>
    <source>
        <strain evidence="6">CBS538.71</strain>
    </source>
</reference>
<organism evidence="5 6">
    <name type="scientific">Cercospora berteroae</name>
    <dbReference type="NCBI Taxonomy" id="357750"/>
    <lineage>
        <taxon>Eukaryota</taxon>
        <taxon>Fungi</taxon>
        <taxon>Dikarya</taxon>
        <taxon>Ascomycota</taxon>
        <taxon>Pezizomycotina</taxon>
        <taxon>Dothideomycetes</taxon>
        <taxon>Dothideomycetidae</taxon>
        <taxon>Mycosphaerellales</taxon>
        <taxon>Mycosphaerellaceae</taxon>
        <taxon>Cercospora</taxon>
    </lineage>
</organism>
<evidence type="ECO:0008006" key="7">
    <source>
        <dbReference type="Google" id="ProtNLM"/>
    </source>
</evidence>
<evidence type="ECO:0000313" key="5">
    <source>
        <dbReference type="EMBL" id="PPJ54904.1"/>
    </source>
</evidence>
<feature type="domain" description="Enhancer of polycomb-like N-terminal" evidence="4">
    <location>
        <begin position="820"/>
        <end position="966"/>
    </location>
</feature>
<dbReference type="Pfam" id="PF06985">
    <property type="entry name" value="HET"/>
    <property type="match status" value="1"/>
</dbReference>
<dbReference type="Pfam" id="PF10513">
    <property type="entry name" value="EPL1"/>
    <property type="match status" value="1"/>
</dbReference>
<feature type="compositionally biased region" description="Polar residues" evidence="2">
    <location>
        <begin position="1194"/>
        <end position="1204"/>
    </location>
</feature>
<evidence type="ECO:0000256" key="2">
    <source>
        <dbReference type="SAM" id="MobiDB-lite"/>
    </source>
</evidence>
<sequence>MEKIPFPLAGTELYRPLNSVLQQIRLLTILPGNFDHEVQCIMNIASLHHDLVRFHPYETISYVWGNAELRSSIRVNGETVNVPQSSMAALRRMRLTDLERVVWTDAICINQYDNSEKSTQVALMSEIYRHGDRNLVFLGDDDDNVAEEVQRMMESKTVRLLQLIEELGVDELVVIPERVNRAAIVADLDYDLLKQLYDLPWFRRLWDVQEAVMARLSRCYWGTAQIRLIEIVLIANLLDAPGTRFSLGVHTAARMFAESAFQRHNFLCRPVYRPFFALAKLSDAFMATNPRDCVFAYVSLFRKWPQPRTMSALIVPDYTKSTQEVFRDATRYTLEDNSYEANDVLLGIQHLSQSELDDSIASWIFQFSRHWVPYEELRALDWVLRDFCAGFSERKHMPQSRLTMFRYPVADPNVLTLNVAVLDTIAETTTPVLRPAAIQDFPHVWSVVQKVQAMTNFNFNIAALVLTAGTAGPSFVSQSPDPQQILQGYRALERYALTHDNASKALLGLILDEKARSEATEELAALYYDMLLRAAVNRRFFKTISGFVGCGPQVMKPGDRVVIPENACFPCVLRPVGQHYLFLGAAYVHGMMHGLETNLGHAPSRTSITFRSGDDGEADRDCSRFTHTSPGSASVPSLRLIVRANDHDGKEDLGFEKQRPFGLPHPDSAQASSLATEATAAARIQLSEMVATRQRVLITGLVLPDGNTGTNPAGGKFNKQMVHDQHISFNTKIDPTTQDISNARTAGYDCTVIDMSPSDQTSAKEEIKDKLQTQQWDLFVIGFGIRGNRAFTTLFEEIVNACVESSPGTRFGFAPTPDGPLRILRENELEEANDESQQHIPQVDTGVEKAEEIEFHLQAVINAANTSTAGTKTKQNYIPTPDAVRAKGVNYEELYPKGFQDPATYIRFSTTVEDSVGSAYCMDETDNDFLNQNLNEGKDVHGQPLPDKSHQCSEEAFEEAMSFFEEYSQRLRPFATVDDAPVPSLDELEQAREDPLSQEAQHFVKAIYQHWERRKSGHGSPLMPSIKVRVLDTTSEADDADPYVCFRRREVRQTRKTRGRDAQVVEKLKKLRMELEQARQLVQMVREREELNKQNLEITRKVFEERRKLKEVKISKNIVGEKGEDEELLVNQRPQPKPKSRQDGGRSGATIRLAPRAQSAPENDLISLADLQAQSEEHVQQIISNRKEQHRRWNQSWQDRTWQPLTPPPETAEHPPQWSSLLAAGPTGYPTPPPSLPSRSSQDRDGDVEMEEQKPKLDVNGRIATEPQFRLSYQPVGMGQDYDDELEPDAKRQRLDAPLCRLRRGRGGRLHLEMRRDRPKGVICSGVVSDAESDDELEDYHPVPESKTFDYRVALINTRVDRGYRPSGDQTAMVAQAQAAMAAGQGQSSQTQQAAAGGS</sequence>
<gene>
    <name evidence="5" type="ORF">CBER1_06065</name>
</gene>